<dbReference type="Proteomes" id="UP000030671">
    <property type="component" value="Unassembled WGS sequence"/>
</dbReference>
<dbReference type="HOGENOM" id="CLU_1781884_0_0_1"/>
<evidence type="ECO:0000313" key="1">
    <source>
        <dbReference type="EMBL" id="ETW76253.1"/>
    </source>
</evidence>
<dbReference type="KEGG" id="hir:HETIRDRAFT_329644"/>
<dbReference type="GeneID" id="20671513"/>
<dbReference type="OrthoDB" id="2343366at2759"/>
<dbReference type="RefSeq" id="XP_009552455.1">
    <property type="nucleotide sequence ID" value="XM_009554160.1"/>
</dbReference>
<feature type="non-terminal residue" evidence="1">
    <location>
        <position position="1"/>
    </location>
</feature>
<evidence type="ECO:0000313" key="2">
    <source>
        <dbReference type="Proteomes" id="UP000030671"/>
    </source>
</evidence>
<dbReference type="AlphaFoldDB" id="W4JRT5"/>
<accession>W4JRT5</accession>
<dbReference type="EMBL" id="KI925465">
    <property type="protein sequence ID" value="ETW76253.1"/>
    <property type="molecule type" value="Genomic_DNA"/>
</dbReference>
<keyword evidence="2" id="KW-1185">Reference proteome</keyword>
<proteinExistence type="predicted"/>
<sequence>TAVAQQDRSVKVLNCNILKLLACSHHQIAAKIGYLIACIGHASVGSLHNVICCSLDSNVIDPYSREEQAEFAKCDSMCGGPEHAATASHSFCTQNIFHAPLPLGTVPDNALGYVSHDGHSFDCKDPALLRQSFHVYVFRMISEDMH</sequence>
<dbReference type="InParanoid" id="W4JRT5"/>
<gene>
    <name evidence="1" type="ORF">HETIRDRAFT_329644</name>
</gene>
<organism evidence="1 2">
    <name type="scientific">Heterobasidion irregulare (strain TC 32-1)</name>
    <dbReference type="NCBI Taxonomy" id="747525"/>
    <lineage>
        <taxon>Eukaryota</taxon>
        <taxon>Fungi</taxon>
        <taxon>Dikarya</taxon>
        <taxon>Basidiomycota</taxon>
        <taxon>Agaricomycotina</taxon>
        <taxon>Agaricomycetes</taxon>
        <taxon>Russulales</taxon>
        <taxon>Bondarzewiaceae</taxon>
        <taxon>Heterobasidion</taxon>
        <taxon>Heterobasidion annosum species complex</taxon>
    </lineage>
</organism>
<dbReference type="STRING" id="747525.W4JRT5"/>
<reference evidence="1 2" key="1">
    <citation type="journal article" date="2012" name="New Phytol.">
        <title>Insight into trade-off between wood decay and parasitism from the genome of a fungal forest pathogen.</title>
        <authorList>
            <person name="Olson A."/>
            <person name="Aerts A."/>
            <person name="Asiegbu F."/>
            <person name="Belbahri L."/>
            <person name="Bouzid O."/>
            <person name="Broberg A."/>
            <person name="Canback B."/>
            <person name="Coutinho P.M."/>
            <person name="Cullen D."/>
            <person name="Dalman K."/>
            <person name="Deflorio G."/>
            <person name="van Diepen L.T."/>
            <person name="Dunand C."/>
            <person name="Duplessis S."/>
            <person name="Durling M."/>
            <person name="Gonthier P."/>
            <person name="Grimwood J."/>
            <person name="Fossdal C.G."/>
            <person name="Hansson D."/>
            <person name="Henrissat B."/>
            <person name="Hietala A."/>
            <person name="Himmelstrand K."/>
            <person name="Hoffmeister D."/>
            <person name="Hogberg N."/>
            <person name="James T.Y."/>
            <person name="Karlsson M."/>
            <person name="Kohler A."/>
            <person name="Kues U."/>
            <person name="Lee Y.H."/>
            <person name="Lin Y.C."/>
            <person name="Lind M."/>
            <person name="Lindquist E."/>
            <person name="Lombard V."/>
            <person name="Lucas S."/>
            <person name="Lunden K."/>
            <person name="Morin E."/>
            <person name="Murat C."/>
            <person name="Park J."/>
            <person name="Raffaello T."/>
            <person name="Rouze P."/>
            <person name="Salamov A."/>
            <person name="Schmutz J."/>
            <person name="Solheim H."/>
            <person name="Stahlberg J."/>
            <person name="Velez H."/>
            <person name="de Vries R.P."/>
            <person name="Wiebenga A."/>
            <person name="Woodward S."/>
            <person name="Yakovlev I."/>
            <person name="Garbelotto M."/>
            <person name="Martin F."/>
            <person name="Grigoriev I.V."/>
            <person name="Stenlid J."/>
        </authorList>
    </citation>
    <scope>NUCLEOTIDE SEQUENCE [LARGE SCALE GENOMIC DNA]</scope>
    <source>
        <strain evidence="1 2">TC 32-1</strain>
    </source>
</reference>
<protein>
    <submittedName>
        <fullName evidence="1">Uncharacterized protein</fullName>
    </submittedName>
</protein>
<name>W4JRT5_HETIT</name>